<dbReference type="EMBL" id="FRDL01000009">
    <property type="protein sequence ID" value="SHN73454.1"/>
    <property type="molecule type" value="Genomic_DNA"/>
</dbReference>
<reference evidence="9 10" key="1">
    <citation type="submission" date="2016-12" db="EMBL/GenBank/DDBJ databases">
        <authorList>
            <person name="Song W.-J."/>
            <person name="Kurnit D.M."/>
        </authorList>
    </citation>
    <scope>NUCLEOTIDE SEQUENCE [LARGE SCALE GENOMIC DNA]</scope>
    <source>
        <strain evidence="9 10">CGMCC 1.10808</strain>
    </source>
</reference>
<dbReference type="GO" id="GO:0005886">
    <property type="term" value="C:plasma membrane"/>
    <property type="evidence" value="ECO:0007669"/>
    <property type="project" value="UniProtKB-SubCell"/>
</dbReference>
<feature type="transmembrane region" description="Helical" evidence="8">
    <location>
        <begin position="187"/>
        <end position="204"/>
    </location>
</feature>
<sequence length="245" mass="25449">MRTRGAFVEGVAAGAPFLLVILPFGALFGVVATEAGLDLMQTFALTSLVIAGASQFALVQMLSDGAPAALAVLTALAVNLRMAMYSASLTPHLGKAPLWVRALAAYFLVDQAYAAAIARYSRRPDEPLPRKIAFYFGVLLPVVPVWFLGTLAGATLGARIPPEYALDFAVPITFVAIVAPMLRSLPNLAAAFVASAAALALAWAPYGSGLLLASAAGMGAGAAVELALERRRPAPEAQDERRNAA</sequence>
<evidence type="ECO:0000256" key="6">
    <source>
        <dbReference type="ARBA" id="ARBA00022989"/>
    </source>
</evidence>
<dbReference type="AlphaFoldDB" id="A0A1M7TRS4"/>
<keyword evidence="7 8" id="KW-0472">Membrane</keyword>
<protein>
    <submittedName>
        <fullName evidence="9">Predicted branched-chain amino acid permease (Azaleucine resistance)</fullName>
    </submittedName>
</protein>
<accession>A0A1M7TRS4</accession>
<dbReference type="STRING" id="1189325.SAMN04488119_10980"/>
<dbReference type="Proteomes" id="UP000184066">
    <property type="component" value="Unassembled WGS sequence"/>
</dbReference>
<feature type="transmembrane region" description="Helical" evidence="8">
    <location>
        <begin position="132"/>
        <end position="158"/>
    </location>
</feature>
<evidence type="ECO:0000256" key="5">
    <source>
        <dbReference type="ARBA" id="ARBA00022692"/>
    </source>
</evidence>
<feature type="transmembrane region" description="Helical" evidence="8">
    <location>
        <begin position="98"/>
        <end position="120"/>
    </location>
</feature>
<dbReference type="Pfam" id="PF03591">
    <property type="entry name" value="AzlC"/>
    <property type="match status" value="1"/>
</dbReference>
<evidence type="ECO:0000256" key="4">
    <source>
        <dbReference type="ARBA" id="ARBA00022475"/>
    </source>
</evidence>
<feature type="transmembrane region" description="Helical" evidence="8">
    <location>
        <begin position="12"/>
        <end position="33"/>
    </location>
</feature>
<keyword evidence="6 8" id="KW-1133">Transmembrane helix</keyword>
<feature type="transmembrane region" description="Helical" evidence="8">
    <location>
        <begin position="39"/>
        <end position="59"/>
    </location>
</feature>
<evidence type="ECO:0000256" key="1">
    <source>
        <dbReference type="ARBA" id="ARBA00004651"/>
    </source>
</evidence>
<evidence type="ECO:0000256" key="2">
    <source>
        <dbReference type="ARBA" id="ARBA00010735"/>
    </source>
</evidence>
<keyword evidence="5 8" id="KW-0812">Transmembrane</keyword>
<comment type="similarity">
    <text evidence="2">Belongs to the AzlC family.</text>
</comment>
<comment type="subcellular location">
    <subcellularLocation>
        <location evidence="1">Cell membrane</location>
        <topology evidence="1">Multi-pass membrane protein</topology>
    </subcellularLocation>
</comment>
<feature type="transmembrane region" description="Helical" evidence="8">
    <location>
        <begin position="164"/>
        <end position="182"/>
    </location>
</feature>
<evidence type="ECO:0000313" key="10">
    <source>
        <dbReference type="Proteomes" id="UP000184066"/>
    </source>
</evidence>
<organism evidence="9 10">
    <name type="scientific">Oceanicella actignis</name>
    <dbReference type="NCBI Taxonomy" id="1189325"/>
    <lineage>
        <taxon>Bacteria</taxon>
        <taxon>Pseudomonadati</taxon>
        <taxon>Pseudomonadota</taxon>
        <taxon>Alphaproteobacteria</taxon>
        <taxon>Rhodobacterales</taxon>
        <taxon>Paracoccaceae</taxon>
        <taxon>Oceanicella</taxon>
    </lineage>
</organism>
<keyword evidence="3" id="KW-0813">Transport</keyword>
<evidence type="ECO:0000256" key="8">
    <source>
        <dbReference type="SAM" id="Phobius"/>
    </source>
</evidence>
<dbReference type="GO" id="GO:1903785">
    <property type="term" value="P:L-valine transmembrane transport"/>
    <property type="evidence" value="ECO:0007669"/>
    <property type="project" value="TreeGrafter"/>
</dbReference>
<dbReference type="PANTHER" id="PTHR34979:SF1">
    <property type="entry name" value="INNER MEMBRANE PROTEIN YGAZ"/>
    <property type="match status" value="1"/>
</dbReference>
<dbReference type="PANTHER" id="PTHR34979">
    <property type="entry name" value="INNER MEMBRANE PROTEIN YGAZ"/>
    <property type="match status" value="1"/>
</dbReference>
<name>A0A1M7TRS4_9RHOB</name>
<proteinExistence type="inferred from homology"/>
<keyword evidence="4" id="KW-1003">Cell membrane</keyword>
<gene>
    <name evidence="9" type="ORF">SAMN05216200_10942</name>
</gene>
<feature type="transmembrane region" description="Helical" evidence="8">
    <location>
        <begin position="66"/>
        <end position="86"/>
    </location>
</feature>
<dbReference type="OrthoDB" id="3579489at2"/>
<keyword evidence="10" id="KW-1185">Reference proteome</keyword>
<dbReference type="InterPro" id="IPR011606">
    <property type="entry name" value="Brnchd-chn_aa_trnsp_permease"/>
</dbReference>
<evidence type="ECO:0000256" key="3">
    <source>
        <dbReference type="ARBA" id="ARBA00022448"/>
    </source>
</evidence>
<evidence type="ECO:0000256" key="7">
    <source>
        <dbReference type="ARBA" id="ARBA00023136"/>
    </source>
</evidence>
<dbReference type="RefSeq" id="WP_072747997.1">
    <property type="nucleotide sequence ID" value="NZ_FOHL01000009.1"/>
</dbReference>
<evidence type="ECO:0000313" key="9">
    <source>
        <dbReference type="EMBL" id="SHN73454.1"/>
    </source>
</evidence>